<organism evidence="1 2">
    <name type="scientific">Caerostris darwini</name>
    <dbReference type="NCBI Taxonomy" id="1538125"/>
    <lineage>
        <taxon>Eukaryota</taxon>
        <taxon>Metazoa</taxon>
        <taxon>Ecdysozoa</taxon>
        <taxon>Arthropoda</taxon>
        <taxon>Chelicerata</taxon>
        <taxon>Arachnida</taxon>
        <taxon>Araneae</taxon>
        <taxon>Araneomorphae</taxon>
        <taxon>Entelegynae</taxon>
        <taxon>Araneoidea</taxon>
        <taxon>Araneidae</taxon>
        <taxon>Caerostris</taxon>
    </lineage>
</organism>
<gene>
    <name evidence="1" type="ORF">CDAR_575531</name>
</gene>
<dbReference type="EMBL" id="BPLQ01010668">
    <property type="protein sequence ID" value="GIY52391.1"/>
    <property type="molecule type" value="Genomic_DNA"/>
</dbReference>
<proteinExistence type="predicted"/>
<reference evidence="1 2" key="1">
    <citation type="submission" date="2021-06" db="EMBL/GenBank/DDBJ databases">
        <title>Caerostris darwini draft genome.</title>
        <authorList>
            <person name="Kono N."/>
            <person name="Arakawa K."/>
        </authorList>
    </citation>
    <scope>NUCLEOTIDE SEQUENCE [LARGE SCALE GENOMIC DNA]</scope>
</reference>
<evidence type="ECO:0000313" key="2">
    <source>
        <dbReference type="Proteomes" id="UP001054837"/>
    </source>
</evidence>
<keyword evidence="2" id="KW-1185">Reference proteome</keyword>
<evidence type="ECO:0000313" key="1">
    <source>
        <dbReference type="EMBL" id="GIY52391.1"/>
    </source>
</evidence>
<dbReference type="AlphaFoldDB" id="A0AAV4U3Q7"/>
<comment type="caution">
    <text evidence="1">The sequence shown here is derived from an EMBL/GenBank/DDBJ whole genome shotgun (WGS) entry which is preliminary data.</text>
</comment>
<sequence length="122" mass="13993">MVCRYVVLIHPILPIAKYSASIDISVVLDAFVYLVPCEFHSRYKFHSDSRIREFTQKSLLPIPLCACLRYENASTERVLKKPSARACFQSLKLHRNSEKGTEIHYNERACDSEMQIGRGSSI</sequence>
<protein>
    <submittedName>
        <fullName evidence="1">Uncharacterized protein</fullName>
    </submittedName>
</protein>
<accession>A0AAV4U3Q7</accession>
<dbReference type="Proteomes" id="UP001054837">
    <property type="component" value="Unassembled WGS sequence"/>
</dbReference>
<name>A0AAV4U3Q7_9ARAC</name>